<dbReference type="InterPro" id="IPR051461">
    <property type="entry name" value="UPF0750_membrane"/>
</dbReference>
<gene>
    <name evidence="8" type="ORF">NCTC7023_00661</name>
</gene>
<comment type="subcellular location">
    <subcellularLocation>
        <location evidence="1">Cell membrane</location>
        <topology evidence="1">Multi-pass membrane protein</topology>
    </subcellularLocation>
</comment>
<dbReference type="InterPro" id="IPR019264">
    <property type="entry name" value="DUF2179"/>
</dbReference>
<dbReference type="Proteomes" id="UP000255476">
    <property type="component" value="Unassembled WGS sequence"/>
</dbReference>
<dbReference type="AlphaFoldDB" id="A0AAX2LFM9"/>
<dbReference type="CDD" id="cd16380">
    <property type="entry name" value="YitT_C"/>
    <property type="match status" value="1"/>
</dbReference>
<dbReference type="PANTHER" id="PTHR33545:SF10">
    <property type="entry name" value="UPF0750 MEMBRANE PROTEIN YPJC"/>
    <property type="match status" value="1"/>
</dbReference>
<accession>A0AAX2LFM9</accession>
<dbReference type="Pfam" id="PF02588">
    <property type="entry name" value="YitT_membrane"/>
    <property type="match status" value="1"/>
</dbReference>
<feature type="transmembrane region" description="Helical" evidence="6">
    <location>
        <begin position="71"/>
        <end position="91"/>
    </location>
</feature>
<evidence type="ECO:0000259" key="7">
    <source>
        <dbReference type="Pfam" id="PF10035"/>
    </source>
</evidence>
<dbReference type="GO" id="GO:0005886">
    <property type="term" value="C:plasma membrane"/>
    <property type="evidence" value="ECO:0007669"/>
    <property type="project" value="UniProtKB-SubCell"/>
</dbReference>
<evidence type="ECO:0000256" key="6">
    <source>
        <dbReference type="SAM" id="Phobius"/>
    </source>
</evidence>
<proteinExistence type="predicted"/>
<evidence type="ECO:0000313" key="9">
    <source>
        <dbReference type="Proteomes" id="UP000255476"/>
    </source>
</evidence>
<sequence>MLESLVALSNQMKTKEIGINMPANKSLKLKNCCFIILGSAIYAFAFVYFYMANRIAANGLAGLTQVANALFQINPSITGYLINLPLVLLGARLFGRRAMVYTVTGILSLYWFVWLFQQLPLFIDLNHDNLVVSLLAGILGGLGGGIVFRNGGTIGGSDIIAKLIEDRFGLQLNQALLGIDIFVMVVSLTYISIPQMMYALIASFMYSRIVHLVQNGGYSARGTFIISDYSQAISEFIMEELGRGVTYLHGEGAYSGREKRVIYVALGRSDVRELKAFIAQVDPNAFVSFFDVNEVNSPEFIATKSKYHKTKKR</sequence>
<keyword evidence="3 6" id="KW-0812">Transmembrane</keyword>
<dbReference type="EMBL" id="UHHT01000001">
    <property type="protein sequence ID" value="SUO81021.1"/>
    <property type="molecule type" value="Genomic_DNA"/>
</dbReference>
<feature type="transmembrane region" description="Helical" evidence="6">
    <location>
        <begin position="31"/>
        <end position="51"/>
    </location>
</feature>
<dbReference type="Gene3D" id="3.30.70.120">
    <property type="match status" value="1"/>
</dbReference>
<reference evidence="8 9" key="1">
    <citation type="submission" date="2018-06" db="EMBL/GenBank/DDBJ databases">
        <authorList>
            <consortium name="Pathogen Informatics"/>
            <person name="Doyle S."/>
        </authorList>
    </citation>
    <scope>NUCLEOTIDE SEQUENCE [LARGE SCALE GENOMIC DNA]</scope>
    <source>
        <strain evidence="8 9">NCTC7023</strain>
    </source>
</reference>
<dbReference type="InterPro" id="IPR003740">
    <property type="entry name" value="YitT"/>
</dbReference>
<feature type="transmembrane region" description="Helical" evidence="6">
    <location>
        <begin position="168"/>
        <end position="190"/>
    </location>
</feature>
<evidence type="ECO:0000256" key="5">
    <source>
        <dbReference type="ARBA" id="ARBA00023136"/>
    </source>
</evidence>
<name>A0AAX2LFM9_STRSZ</name>
<evidence type="ECO:0000256" key="3">
    <source>
        <dbReference type="ARBA" id="ARBA00022692"/>
    </source>
</evidence>
<dbReference type="PIRSF" id="PIRSF006483">
    <property type="entry name" value="Membrane_protein_YitT"/>
    <property type="match status" value="1"/>
</dbReference>
<keyword evidence="2" id="KW-1003">Cell membrane</keyword>
<feature type="transmembrane region" description="Helical" evidence="6">
    <location>
        <begin position="98"/>
        <end position="117"/>
    </location>
</feature>
<comment type="caution">
    <text evidence="8">The sequence shown here is derived from an EMBL/GenBank/DDBJ whole genome shotgun (WGS) entry which is preliminary data.</text>
</comment>
<dbReference type="Pfam" id="PF10035">
    <property type="entry name" value="DUF2179"/>
    <property type="match status" value="1"/>
</dbReference>
<feature type="transmembrane region" description="Helical" evidence="6">
    <location>
        <begin position="129"/>
        <end position="148"/>
    </location>
</feature>
<evidence type="ECO:0000313" key="8">
    <source>
        <dbReference type="EMBL" id="SUO81021.1"/>
    </source>
</evidence>
<organism evidence="8 9">
    <name type="scientific">Streptococcus equi subsp. zooepidemicus</name>
    <dbReference type="NCBI Taxonomy" id="40041"/>
    <lineage>
        <taxon>Bacteria</taxon>
        <taxon>Bacillati</taxon>
        <taxon>Bacillota</taxon>
        <taxon>Bacilli</taxon>
        <taxon>Lactobacillales</taxon>
        <taxon>Streptococcaceae</taxon>
        <taxon>Streptococcus</taxon>
    </lineage>
</organism>
<evidence type="ECO:0000256" key="1">
    <source>
        <dbReference type="ARBA" id="ARBA00004651"/>
    </source>
</evidence>
<keyword evidence="5 6" id="KW-0472">Membrane</keyword>
<protein>
    <submittedName>
        <fullName evidence="8">Membrane protein</fullName>
    </submittedName>
</protein>
<feature type="domain" description="DUF2179" evidence="7">
    <location>
        <begin position="243"/>
        <end position="295"/>
    </location>
</feature>
<dbReference type="PANTHER" id="PTHR33545">
    <property type="entry name" value="UPF0750 MEMBRANE PROTEIN YITT-RELATED"/>
    <property type="match status" value="1"/>
</dbReference>
<dbReference type="InterPro" id="IPR015867">
    <property type="entry name" value="N-reg_PII/ATP_PRibTrfase_C"/>
</dbReference>
<keyword evidence="4 6" id="KW-1133">Transmembrane helix</keyword>
<evidence type="ECO:0000256" key="4">
    <source>
        <dbReference type="ARBA" id="ARBA00022989"/>
    </source>
</evidence>
<evidence type="ECO:0000256" key="2">
    <source>
        <dbReference type="ARBA" id="ARBA00022475"/>
    </source>
</evidence>